<evidence type="ECO:0000313" key="3">
    <source>
        <dbReference type="Proteomes" id="UP001372834"/>
    </source>
</evidence>
<name>A0AAN8NZJ5_POLSC</name>
<evidence type="ECO:0000256" key="1">
    <source>
        <dbReference type="SAM" id="MobiDB-lite"/>
    </source>
</evidence>
<dbReference type="EMBL" id="JAWJWE010000038">
    <property type="protein sequence ID" value="KAK6623511.1"/>
    <property type="molecule type" value="Genomic_DNA"/>
</dbReference>
<dbReference type="Proteomes" id="UP001372834">
    <property type="component" value="Unassembled WGS sequence"/>
</dbReference>
<feature type="region of interest" description="Disordered" evidence="1">
    <location>
        <begin position="1"/>
        <end position="23"/>
    </location>
</feature>
<evidence type="ECO:0000313" key="2">
    <source>
        <dbReference type="EMBL" id="KAK6623511.1"/>
    </source>
</evidence>
<reference evidence="2 3" key="1">
    <citation type="submission" date="2023-10" db="EMBL/GenBank/DDBJ databases">
        <title>Genomes of two closely related lineages of the louse Polyplax serrata with different host specificities.</title>
        <authorList>
            <person name="Martinu J."/>
            <person name="Tarabai H."/>
            <person name="Stefka J."/>
            <person name="Hypsa V."/>
        </authorList>
    </citation>
    <scope>NUCLEOTIDE SEQUENCE [LARGE SCALE GENOMIC DNA]</scope>
    <source>
        <strain evidence="2">HR10_N</strain>
    </source>
</reference>
<feature type="region of interest" description="Disordered" evidence="1">
    <location>
        <begin position="35"/>
        <end position="59"/>
    </location>
</feature>
<sequence>MRGNGSPIVTESPAYNDPTKNGNFYGRQQQWMSPYGNPHTKTWQGPTWKPVGPGNHHAETVSDKTFQEEGETAGNKFWYRFPMQFPCYMAEQMIFIDTQTPPFGSAKPAT</sequence>
<organism evidence="2 3">
    <name type="scientific">Polyplax serrata</name>
    <name type="common">Common mouse louse</name>
    <dbReference type="NCBI Taxonomy" id="468196"/>
    <lineage>
        <taxon>Eukaryota</taxon>
        <taxon>Metazoa</taxon>
        <taxon>Ecdysozoa</taxon>
        <taxon>Arthropoda</taxon>
        <taxon>Hexapoda</taxon>
        <taxon>Insecta</taxon>
        <taxon>Pterygota</taxon>
        <taxon>Neoptera</taxon>
        <taxon>Paraneoptera</taxon>
        <taxon>Psocodea</taxon>
        <taxon>Troctomorpha</taxon>
        <taxon>Phthiraptera</taxon>
        <taxon>Anoplura</taxon>
        <taxon>Polyplacidae</taxon>
        <taxon>Polyplax</taxon>
    </lineage>
</organism>
<proteinExistence type="predicted"/>
<gene>
    <name evidence="2" type="ORF">RUM43_009363</name>
</gene>
<protein>
    <submittedName>
        <fullName evidence="2">Uncharacterized protein</fullName>
    </submittedName>
</protein>
<comment type="caution">
    <text evidence="2">The sequence shown here is derived from an EMBL/GenBank/DDBJ whole genome shotgun (WGS) entry which is preliminary data.</text>
</comment>
<dbReference type="AlphaFoldDB" id="A0AAN8NZJ5"/>
<accession>A0AAN8NZJ5</accession>